<organism evidence="1 2">
    <name type="scientific">Mytilus coruscus</name>
    <name type="common">Sea mussel</name>
    <dbReference type="NCBI Taxonomy" id="42192"/>
    <lineage>
        <taxon>Eukaryota</taxon>
        <taxon>Metazoa</taxon>
        <taxon>Spiralia</taxon>
        <taxon>Lophotrochozoa</taxon>
        <taxon>Mollusca</taxon>
        <taxon>Bivalvia</taxon>
        <taxon>Autobranchia</taxon>
        <taxon>Pteriomorphia</taxon>
        <taxon>Mytilida</taxon>
        <taxon>Mytiloidea</taxon>
        <taxon>Mytilidae</taxon>
        <taxon>Mytilinae</taxon>
        <taxon>Mytilus</taxon>
    </lineage>
</organism>
<gene>
    <name evidence="1" type="ORF">MCOR_14169</name>
</gene>
<dbReference type="OrthoDB" id="5981398at2759"/>
<evidence type="ECO:0000313" key="1">
    <source>
        <dbReference type="EMBL" id="CAC5377911.1"/>
    </source>
</evidence>
<keyword evidence="2" id="KW-1185">Reference proteome</keyword>
<dbReference type="EMBL" id="CACVKT020002431">
    <property type="protein sequence ID" value="CAC5377911.1"/>
    <property type="molecule type" value="Genomic_DNA"/>
</dbReference>
<reference evidence="1 2" key="1">
    <citation type="submission" date="2020-06" db="EMBL/GenBank/DDBJ databases">
        <authorList>
            <person name="Li R."/>
            <person name="Bekaert M."/>
        </authorList>
    </citation>
    <scope>NUCLEOTIDE SEQUENCE [LARGE SCALE GENOMIC DNA]</scope>
    <source>
        <strain evidence="2">wild</strain>
    </source>
</reference>
<dbReference type="AlphaFoldDB" id="A0A6J8B3A9"/>
<sequence length="169" mass="18638">MTPEILPSTIAKASDDMLVVASDRNQMIYSVELLSSGVLMEGKDSPITMYLGQSQSDLSMCQSQNIVYVSFGSRSNESCDIYMFCLDDKIFTRVVSSNEGFFEKTQYLAAYKDGIAFTDCETRQIRLFCNGEFSILAGTGKDGNQDGSSLNASFLQLLGYRQTNLVLSS</sequence>
<evidence type="ECO:0000313" key="2">
    <source>
        <dbReference type="Proteomes" id="UP000507470"/>
    </source>
</evidence>
<name>A0A6J8B3A9_MYTCO</name>
<proteinExistence type="predicted"/>
<dbReference type="Proteomes" id="UP000507470">
    <property type="component" value="Unassembled WGS sequence"/>
</dbReference>
<protein>
    <submittedName>
        <fullName evidence="1">Uncharacterized protein</fullName>
    </submittedName>
</protein>
<accession>A0A6J8B3A9</accession>